<keyword evidence="3" id="KW-1185">Reference proteome</keyword>
<reference evidence="3" key="1">
    <citation type="journal article" date="2013" name="Nature">
        <title>Pan genome of the phytoplankton Emiliania underpins its global distribution.</title>
        <authorList>
            <person name="Read B.A."/>
            <person name="Kegel J."/>
            <person name="Klute M.J."/>
            <person name="Kuo A."/>
            <person name="Lefebvre S.C."/>
            <person name="Maumus F."/>
            <person name="Mayer C."/>
            <person name="Miller J."/>
            <person name="Monier A."/>
            <person name="Salamov A."/>
            <person name="Young J."/>
            <person name="Aguilar M."/>
            <person name="Claverie J.M."/>
            <person name="Frickenhaus S."/>
            <person name="Gonzalez K."/>
            <person name="Herman E.K."/>
            <person name="Lin Y.C."/>
            <person name="Napier J."/>
            <person name="Ogata H."/>
            <person name="Sarno A.F."/>
            <person name="Shmutz J."/>
            <person name="Schroeder D."/>
            <person name="de Vargas C."/>
            <person name="Verret F."/>
            <person name="von Dassow P."/>
            <person name="Valentin K."/>
            <person name="Van de Peer Y."/>
            <person name="Wheeler G."/>
            <person name="Dacks J.B."/>
            <person name="Delwiche C.F."/>
            <person name="Dyhrman S.T."/>
            <person name="Glockner G."/>
            <person name="John U."/>
            <person name="Richards T."/>
            <person name="Worden A.Z."/>
            <person name="Zhang X."/>
            <person name="Grigoriev I.V."/>
            <person name="Allen A.E."/>
            <person name="Bidle K."/>
            <person name="Borodovsky M."/>
            <person name="Bowler C."/>
            <person name="Brownlee C."/>
            <person name="Cock J.M."/>
            <person name="Elias M."/>
            <person name="Gladyshev V.N."/>
            <person name="Groth M."/>
            <person name="Guda C."/>
            <person name="Hadaegh A."/>
            <person name="Iglesias-Rodriguez M.D."/>
            <person name="Jenkins J."/>
            <person name="Jones B.M."/>
            <person name="Lawson T."/>
            <person name="Leese F."/>
            <person name="Lindquist E."/>
            <person name="Lobanov A."/>
            <person name="Lomsadze A."/>
            <person name="Malik S.B."/>
            <person name="Marsh M.E."/>
            <person name="Mackinder L."/>
            <person name="Mock T."/>
            <person name="Mueller-Roeber B."/>
            <person name="Pagarete A."/>
            <person name="Parker M."/>
            <person name="Probert I."/>
            <person name="Quesneville H."/>
            <person name="Raines C."/>
            <person name="Rensing S.A."/>
            <person name="Riano-Pachon D.M."/>
            <person name="Richier S."/>
            <person name="Rokitta S."/>
            <person name="Shiraiwa Y."/>
            <person name="Soanes D.M."/>
            <person name="van der Giezen M."/>
            <person name="Wahlund T.M."/>
            <person name="Williams B."/>
            <person name="Wilson W."/>
            <person name="Wolfe G."/>
            <person name="Wurch L.L."/>
        </authorList>
    </citation>
    <scope>NUCLEOTIDE SEQUENCE</scope>
</reference>
<sequence>MASRTDVVHASGDDGSQPTLPAPPRVAGPALKLRTEDEVVFAELLSKRARCSSRPPTLRCA</sequence>
<dbReference type="HOGENOM" id="CLU_2927433_0_0_1"/>
<dbReference type="GeneID" id="17279259"/>
<reference evidence="2" key="2">
    <citation type="submission" date="2024-10" db="UniProtKB">
        <authorList>
            <consortium name="EnsemblProtists"/>
        </authorList>
    </citation>
    <scope>IDENTIFICATION</scope>
</reference>
<dbReference type="EnsemblProtists" id="EOD33986">
    <property type="protein sequence ID" value="EOD33986"/>
    <property type="gene ID" value="EMIHUDRAFT_373404"/>
</dbReference>
<feature type="region of interest" description="Disordered" evidence="1">
    <location>
        <begin position="1"/>
        <end position="31"/>
    </location>
</feature>
<dbReference type="KEGG" id="ehx:EMIHUDRAFT_373404"/>
<dbReference type="Proteomes" id="UP000013827">
    <property type="component" value="Unassembled WGS sequence"/>
</dbReference>
<protein>
    <submittedName>
        <fullName evidence="2">Uncharacterized protein</fullName>
    </submittedName>
</protein>
<proteinExistence type="predicted"/>
<name>A0A0D3KE01_EMIH1</name>
<dbReference type="RefSeq" id="XP_005786415.1">
    <property type="nucleotide sequence ID" value="XM_005786358.1"/>
</dbReference>
<dbReference type="PaxDb" id="2903-EOD33986"/>
<dbReference type="AlphaFoldDB" id="A0A0D3KE01"/>
<organism evidence="2 3">
    <name type="scientific">Emiliania huxleyi (strain CCMP1516)</name>
    <dbReference type="NCBI Taxonomy" id="280463"/>
    <lineage>
        <taxon>Eukaryota</taxon>
        <taxon>Haptista</taxon>
        <taxon>Haptophyta</taxon>
        <taxon>Prymnesiophyceae</taxon>
        <taxon>Isochrysidales</taxon>
        <taxon>Noelaerhabdaceae</taxon>
        <taxon>Emiliania</taxon>
    </lineage>
</organism>
<evidence type="ECO:0000313" key="2">
    <source>
        <dbReference type="EnsemblProtists" id="EOD33986"/>
    </source>
</evidence>
<evidence type="ECO:0000313" key="3">
    <source>
        <dbReference type="Proteomes" id="UP000013827"/>
    </source>
</evidence>
<evidence type="ECO:0000256" key="1">
    <source>
        <dbReference type="SAM" id="MobiDB-lite"/>
    </source>
</evidence>
<accession>A0A0D3KE01</accession>